<name>A0A371I5M6_MUCPR</name>
<evidence type="ECO:0000313" key="3">
    <source>
        <dbReference type="Proteomes" id="UP000257109"/>
    </source>
</evidence>
<keyword evidence="1" id="KW-0472">Membrane</keyword>
<comment type="caution">
    <text evidence="2">The sequence shown here is derived from an EMBL/GenBank/DDBJ whole genome shotgun (WGS) entry which is preliminary data.</text>
</comment>
<sequence>MTSRLVATLPQYRQKASAQPVCVGAGAAKHSGMLGSNFKRRCYFTQAIHQSSIFNLFFPLHRHLSETQWKNHQSLWGAWFLNFQAIFCGLAICDAKHNSLKTFRTCNSFWKKAQGILANDIQLRSLLILHGMNSYYEHVHDQILAGQEVSSMKNLIIRLEVVEIVEDVGNKFYEEEYQEYLQLEARTKLNHLLPLGLQQPLFLNMLIFKVLILGDNYLFSSISPPKFVLLITLANRSKVISKGIVQIVMLALLYIISFSLLFNKIYGVQVMYLPLASNIVTFIMNFLDALHI</sequence>
<feature type="transmembrane region" description="Helical" evidence="1">
    <location>
        <begin position="268"/>
        <end position="287"/>
    </location>
</feature>
<keyword evidence="1" id="KW-0812">Transmembrane</keyword>
<feature type="transmembrane region" description="Helical" evidence="1">
    <location>
        <begin position="239"/>
        <end position="262"/>
    </location>
</feature>
<organism evidence="2 3">
    <name type="scientific">Mucuna pruriens</name>
    <name type="common">Velvet bean</name>
    <name type="synonym">Dolichos pruriens</name>
    <dbReference type="NCBI Taxonomy" id="157652"/>
    <lineage>
        <taxon>Eukaryota</taxon>
        <taxon>Viridiplantae</taxon>
        <taxon>Streptophyta</taxon>
        <taxon>Embryophyta</taxon>
        <taxon>Tracheophyta</taxon>
        <taxon>Spermatophyta</taxon>
        <taxon>Magnoliopsida</taxon>
        <taxon>eudicotyledons</taxon>
        <taxon>Gunneridae</taxon>
        <taxon>Pentapetalae</taxon>
        <taxon>rosids</taxon>
        <taxon>fabids</taxon>
        <taxon>Fabales</taxon>
        <taxon>Fabaceae</taxon>
        <taxon>Papilionoideae</taxon>
        <taxon>50 kb inversion clade</taxon>
        <taxon>NPAAA clade</taxon>
        <taxon>indigoferoid/millettioid clade</taxon>
        <taxon>Phaseoleae</taxon>
        <taxon>Mucuna</taxon>
    </lineage>
</organism>
<dbReference type="Proteomes" id="UP000257109">
    <property type="component" value="Unassembled WGS sequence"/>
</dbReference>
<feature type="non-terminal residue" evidence="2">
    <location>
        <position position="1"/>
    </location>
</feature>
<dbReference type="AlphaFoldDB" id="A0A371I5M6"/>
<dbReference type="EMBL" id="QJKJ01000863">
    <property type="protein sequence ID" value="RDY10323.1"/>
    <property type="molecule type" value="Genomic_DNA"/>
</dbReference>
<evidence type="ECO:0000313" key="2">
    <source>
        <dbReference type="EMBL" id="RDY10323.1"/>
    </source>
</evidence>
<keyword evidence="1" id="KW-1133">Transmembrane helix</keyword>
<protein>
    <submittedName>
        <fullName evidence="2">Uncharacterized protein</fullName>
    </submittedName>
</protein>
<keyword evidence="3" id="KW-1185">Reference proteome</keyword>
<evidence type="ECO:0000256" key="1">
    <source>
        <dbReference type="SAM" id="Phobius"/>
    </source>
</evidence>
<accession>A0A371I5M6</accession>
<gene>
    <name evidence="2" type="ORF">CR513_05172</name>
</gene>
<feature type="non-terminal residue" evidence="2">
    <location>
        <position position="292"/>
    </location>
</feature>
<proteinExistence type="predicted"/>
<reference evidence="2" key="1">
    <citation type="submission" date="2018-05" db="EMBL/GenBank/DDBJ databases">
        <title>Draft genome of Mucuna pruriens seed.</title>
        <authorList>
            <person name="Nnadi N.E."/>
            <person name="Vos R."/>
            <person name="Hasami M.H."/>
            <person name="Devisetty U.K."/>
            <person name="Aguiy J.C."/>
        </authorList>
    </citation>
    <scope>NUCLEOTIDE SEQUENCE [LARGE SCALE GENOMIC DNA]</scope>
    <source>
        <strain evidence="2">JCA_2017</strain>
    </source>
</reference>